<proteinExistence type="inferred from homology"/>
<dbReference type="InterPro" id="IPR051122">
    <property type="entry name" value="SDR_DHRS6-like"/>
</dbReference>
<dbReference type="InterPro" id="IPR020904">
    <property type="entry name" value="Sc_DH/Rdtase_CS"/>
</dbReference>
<keyword evidence="4" id="KW-1185">Reference proteome</keyword>
<evidence type="ECO:0000313" key="3">
    <source>
        <dbReference type="EMBL" id="GAA4391256.1"/>
    </source>
</evidence>
<name>A0ABP8JIF3_9ACTN</name>
<comment type="caution">
    <text evidence="3">The sequence shown here is derived from an EMBL/GenBank/DDBJ whole genome shotgun (WGS) entry which is preliminary data.</text>
</comment>
<dbReference type="SUPFAM" id="SSF51735">
    <property type="entry name" value="NAD(P)-binding Rossmann-fold domains"/>
    <property type="match status" value="1"/>
</dbReference>
<gene>
    <name evidence="3" type="ORF">GCM10023147_19990</name>
</gene>
<evidence type="ECO:0000313" key="4">
    <source>
        <dbReference type="Proteomes" id="UP001500635"/>
    </source>
</evidence>
<evidence type="ECO:0000256" key="1">
    <source>
        <dbReference type="ARBA" id="ARBA00006484"/>
    </source>
</evidence>
<dbReference type="PROSITE" id="PS00061">
    <property type="entry name" value="ADH_SHORT"/>
    <property type="match status" value="1"/>
</dbReference>
<sequence length="256" mass="25682">MNTLDAVEQGDSHRKTVIVGGASGIGLTVARLARARGADVAVIDLGASMPESASGLVDVEYQQADVLDPETLVRAFGEISRGGAESEVGAAHIGSIFVSAGITLPTPIDQVTMEAAGRCLLINLLGSVNTIQASLEHLGDGASIVLAASAAAYTGGGYVGGSVYGASKAGVIGLTRGAARELAGRGVRVNCVAPGATATSMVGEDPEVVERLASKALLNRLATPEDIAEGVLYLWSKAAGYITGATLDINGGSHLG</sequence>
<dbReference type="EMBL" id="BAABFR010000025">
    <property type="protein sequence ID" value="GAA4391256.1"/>
    <property type="molecule type" value="Genomic_DNA"/>
</dbReference>
<dbReference type="PRINTS" id="PR00081">
    <property type="entry name" value="GDHRDH"/>
</dbReference>
<comment type="similarity">
    <text evidence="1">Belongs to the short-chain dehydrogenases/reductases (SDR) family.</text>
</comment>
<dbReference type="Pfam" id="PF13561">
    <property type="entry name" value="adh_short_C2"/>
    <property type="match status" value="1"/>
</dbReference>
<dbReference type="PANTHER" id="PTHR43477">
    <property type="entry name" value="DIHYDROANTICAPSIN 7-DEHYDROGENASE"/>
    <property type="match status" value="1"/>
</dbReference>
<dbReference type="InterPro" id="IPR036291">
    <property type="entry name" value="NAD(P)-bd_dom_sf"/>
</dbReference>
<reference evidence="4" key="1">
    <citation type="journal article" date="2019" name="Int. J. Syst. Evol. Microbiol.">
        <title>The Global Catalogue of Microorganisms (GCM) 10K type strain sequencing project: providing services to taxonomists for standard genome sequencing and annotation.</title>
        <authorList>
            <consortium name="The Broad Institute Genomics Platform"/>
            <consortium name="The Broad Institute Genome Sequencing Center for Infectious Disease"/>
            <person name="Wu L."/>
            <person name="Ma J."/>
        </authorList>
    </citation>
    <scope>NUCLEOTIDE SEQUENCE [LARGE SCALE GENOMIC DNA]</scope>
    <source>
        <strain evidence="4">JCM 17688</strain>
    </source>
</reference>
<dbReference type="CDD" id="cd05233">
    <property type="entry name" value="SDR_c"/>
    <property type="match status" value="1"/>
</dbReference>
<keyword evidence="2" id="KW-0560">Oxidoreductase</keyword>
<accession>A0ABP8JIF3</accession>
<protein>
    <submittedName>
        <fullName evidence="3">SDR family oxidoreductase</fullName>
    </submittedName>
</protein>
<organism evidence="3 4">
    <name type="scientific">Tsukamurella soli</name>
    <dbReference type="NCBI Taxonomy" id="644556"/>
    <lineage>
        <taxon>Bacteria</taxon>
        <taxon>Bacillati</taxon>
        <taxon>Actinomycetota</taxon>
        <taxon>Actinomycetes</taxon>
        <taxon>Mycobacteriales</taxon>
        <taxon>Tsukamurellaceae</taxon>
        <taxon>Tsukamurella</taxon>
    </lineage>
</organism>
<dbReference type="Gene3D" id="3.40.50.720">
    <property type="entry name" value="NAD(P)-binding Rossmann-like Domain"/>
    <property type="match status" value="1"/>
</dbReference>
<dbReference type="InterPro" id="IPR002347">
    <property type="entry name" value="SDR_fam"/>
</dbReference>
<dbReference type="Proteomes" id="UP001500635">
    <property type="component" value="Unassembled WGS sequence"/>
</dbReference>
<dbReference type="PANTHER" id="PTHR43477:SF1">
    <property type="entry name" value="DIHYDROANTICAPSIN 7-DEHYDROGENASE"/>
    <property type="match status" value="1"/>
</dbReference>
<evidence type="ECO:0000256" key="2">
    <source>
        <dbReference type="ARBA" id="ARBA00023002"/>
    </source>
</evidence>